<comment type="caution">
    <text evidence="3">The sequence shown here is derived from an EMBL/GenBank/DDBJ whole genome shotgun (WGS) entry which is preliminary data.</text>
</comment>
<dbReference type="EMBL" id="RAWX01000001">
    <property type="protein sequence ID" value="RKJ92189.1"/>
    <property type="molecule type" value="Genomic_DNA"/>
</dbReference>
<evidence type="ECO:0000313" key="3">
    <source>
        <dbReference type="EMBL" id="RKJ90101.1"/>
    </source>
</evidence>
<reference evidence="3 5" key="1">
    <citation type="submission" date="2018-09" db="EMBL/GenBank/DDBJ databases">
        <title>Genome sequencing of Aeromonas veronii MS-17-88.</title>
        <authorList>
            <person name="Tekedar H.C."/>
            <person name="Arick M.A."/>
            <person name="Hsu C.-Y."/>
            <person name="Thrash A."/>
            <person name="Karsi A."/>
            <person name="Lawrence M.L."/>
            <person name="Abdelhamed H."/>
        </authorList>
    </citation>
    <scope>NUCLEOTIDE SEQUENCE [LARGE SCALE GENOMIC DNA]</scope>
    <source>
        <strain evidence="3 5">MS 17-88</strain>
    </source>
</reference>
<proteinExistence type="predicted"/>
<dbReference type="InterPro" id="IPR013320">
    <property type="entry name" value="ConA-like_dom_sf"/>
</dbReference>
<dbReference type="EMBL" id="RAWX01000007">
    <property type="protein sequence ID" value="RKJ84403.1"/>
    <property type="molecule type" value="Genomic_DNA"/>
</dbReference>
<evidence type="ECO:0000313" key="2">
    <source>
        <dbReference type="EMBL" id="RKJ89960.1"/>
    </source>
</evidence>
<dbReference type="EMBL" id="RAWX01000002">
    <property type="protein sequence ID" value="RKJ89960.1"/>
    <property type="molecule type" value="Genomic_DNA"/>
</dbReference>
<dbReference type="EMBL" id="RAWX01000002">
    <property type="protein sequence ID" value="RKJ90101.1"/>
    <property type="molecule type" value="Genomic_DNA"/>
</dbReference>
<dbReference type="Proteomes" id="UP000281725">
    <property type="component" value="Unassembled WGS sequence"/>
</dbReference>
<evidence type="ECO:0000313" key="4">
    <source>
        <dbReference type="EMBL" id="RKJ92189.1"/>
    </source>
</evidence>
<evidence type="ECO:0000313" key="5">
    <source>
        <dbReference type="Proteomes" id="UP000281725"/>
    </source>
</evidence>
<gene>
    <name evidence="4" type="ORF">D6R50_06475</name>
    <name evidence="2" type="ORF">D6R50_12150</name>
    <name evidence="3" type="ORF">D6R50_12945</name>
    <name evidence="1" type="ORF">D6R50_22360</name>
</gene>
<sequence>MNSLNGDVAVARLDAAVEAFLDIMTAPEHTMVPVPERASQPSLAERARVNLKPATDEVARLAEDAAASAKAAQEAADKANQITGLSTVFDAIELASVPLPDVWAPLTDSLRLVTGHGREVKVGDDVVASYLTYARASGATYTGKDGLPANAAVNEPRFERAGLLLEGKKTNLVYPASDLTRWASHAGYDVTYDNAERACKIVPAPGGAPKAVVCKRGAVFPVSTASQRPIAITVEVKPVGFDMVVIGFIGTDEASPDNGIGVDVHSGAIVKANHSLKVNKVVRLPNGYTRITVVTLNYKDARDTHRNVVIGCGDTTLPYAAFSAPSADGTKGMYVRFVQCEEARQSSSNIPTDDRAVTRADDVLSLPTPLNFPGGRGNMTLAVEVLRDPSIYVSGAQPIAWIGEYTWLRCGSDEFMAYGGSKNAVRLKKSAPGEHETVVFRIKGDEVTIYCGGECLSVTRTGELYDNNALTYFGSNGKTFFADSIHLRNLRVWHRALNDAQMKAIK</sequence>
<dbReference type="AlphaFoldDB" id="A0A3A9IPC1"/>
<accession>A0A3A9IPC1</accession>
<protein>
    <submittedName>
        <fullName evidence="3">Uncharacterized protein</fullName>
    </submittedName>
</protein>
<dbReference type="RefSeq" id="WP_120414598.1">
    <property type="nucleotide sequence ID" value="NZ_RAWX01000001.1"/>
</dbReference>
<organism evidence="3 5">
    <name type="scientific">Aeromonas veronii</name>
    <dbReference type="NCBI Taxonomy" id="654"/>
    <lineage>
        <taxon>Bacteria</taxon>
        <taxon>Pseudomonadati</taxon>
        <taxon>Pseudomonadota</taxon>
        <taxon>Gammaproteobacteria</taxon>
        <taxon>Aeromonadales</taxon>
        <taxon>Aeromonadaceae</taxon>
        <taxon>Aeromonas</taxon>
    </lineage>
</organism>
<dbReference type="SUPFAM" id="SSF49899">
    <property type="entry name" value="Concanavalin A-like lectins/glucanases"/>
    <property type="match status" value="1"/>
</dbReference>
<name>A0A3A9IPC1_AERVE</name>
<evidence type="ECO:0000313" key="1">
    <source>
        <dbReference type="EMBL" id="RKJ84403.1"/>
    </source>
</evidence>